<dbReference type="InterPro" id="IPR002491">
    <property type="entry name" value="ABC_transptr_periplasmic_BD"/>
</dbReference>
<feature type="region of interest" description="Disordered" evidence="4">
    <location>
        <begin position="31"/>
        <end position="58"/>
    </location>
</feature>
<evidence type="ECO:0000256" key="5">
    <source>
        <dbReference type="SAM" id="SignalP"/>
    </source>
</evidence>
<dbReference type="SUPFAM" id="SSF53807">
    <property type="entry name" value="Helical backbone' metal receptor"/>
    <property type="match status" value="1"/>
</dbReference>
<evidence type="ECO:0000256" key="4">
    <source>
        <dbReference type="SAM" id="MobiDB-lite"/>
    </source>
</evidence>
<accession>A0ABW3S2K9</accession>
<organism evidence="7 8">
    <name type="scientific">Paenibacillus puldeungensis</name>
    <dbReference type="NCBI Taxonomy" id="696536"/>
    <lineage>
        <taxon>Bacteria</taxon>
        <taxon>Bacillati</taxon>
        <taxon>Bacillota</taxon>
        <taxon>Bacilli</taxon>
        <taxon>Bacillales</taxon>
        <taxon>Paenibacillaceae</taxon>
        <taxon>Paenibacillus</taxon>
    </lineage>
</organism>
<evidence type="ECO:0000256" key="2">
    <source>
        <dbReference type="ARBA" id="ARBA00022729"/>
    </source>
</evidence>
<feature type="coiled-coil region" evidence="3">
    <location>
        <begin position="187"/>
        <end position="214"/>
    </location>
</feature>
<dbReference type="Proteomes" id="UP001597262">
    <property type="component" value="Unassembled WGS sequence"/>
</dbReference>
<proteinExistence type="inferred from homology"/>
<dbReference type="CDD" id="cd01144">
    <property type="entry name" value="BtuF"/>
    <property type="match status" value="1"/>
</dbReference>
<dbReference type="PROSITE" id="PS51257">
    <property type="entry name" value="PROKAR_LIPOPROTEIN"/>
    <property type="match status" value="1"/>
</dbReference>
<dbReference type="PANTHER" id="PTHR30535:SF34">
    <property type="entry name" value="MOLYBDATE-BINDING PROTEIN MOLA"/>
    <property type="match status" value="1"/>
</dbReference>
<keyword evidence="3" id="KW-0175">Coiled coil</keyword>
<name>A0ABW3S2K9_9BACL</name>
<keyword evidence="8" id="KW-1185">Reference proteome</keyword>
<evidence type="ECO:0000313" key="8">
    <source>
        <dbReference type="Proteomes" id="UP001597262"/>
    </source>
</evidence>
<dbReference type="PROSITE" id="PS50983">
    <property type="entry name" value="FE_B12_PBP"/>
    <property type="match status" value="1"/>
</dbReference>
<dbReference type="Gene3D" id="3.40.50.1980">
    <property type="entry name" value="Nitrogenase molybdenum iron protein domain"/>
    <property type="match status" value="2"/>
</dbReference>
<feature type="domain" description="Fe/B12 periplasmic-binding" evidence="6">
    <location>
        <begin position="83"/>
        <end position="335"/>
    </location>
</feature>
<dbReference type="RefSeq" id="WP_379321463.1">
    <property type="nucleotide sequence ID" value="NZ_JBHTLM010000023.1"/>
</dbReference>
<dbReference type="PANTHER" id="PTHR30535">
    <property type="entry name" value="VITAMIN B12-BINDING PROTEIN"/>
    <property type="match status" value="1"/>
</dbReference>
<evidence type="ECO:0000256" key="3">
    <source>
        <dbReference type="SAM" id="Coils"/>
    </source>
</evidence>
<sequence length="338" mass="36395">MRTWKQIWAIGLLVLVLLTVAGCGSDNAGKAQEVNGAKESTQQEQNGGAAKTDDDQQGKQTVYPLTLKDSSGVEFTFESAPQKIVTLAPSETETLFALGLDQQIVGVSDVDDYPEAAKSKPKMGGFKVNVEAVVAAQPDLVVVGNLIDEATVKSLTDLGLKVFQSHPKTVKDVMEDIKTMGVITNRQAEAEATVQSMEQELNQVTDAVKSLGADQKKKVYIEFSPGWTVGKGEFMDELIALAGGVNVASDVKGWSEINEENIIKANPDVVLYAKSVVDDKNKTLADIIKGRSGWNQITAIKENQVIALDDNLLSRPGPRLTKGLIEVAKAIYPDLIKP</sequence>
<feature type="chain" id="PRO_5047069360" evidence="5">
    <location>
        <begin position="22"/>
        <end position="338"/>
    </location>
</feature>
<evidence type="ECO:0000256" key="1">
    <source>
        <dbReference type="ARBA" id="ARBA00008814"/>
    </source>
</evidence>
<reference evidence="8" key="1">
    <citation type="journal article" date="2019" name="Int. J. Syst. Evol. Microbiol.">
        <title>The Global Catalogue of Microorganisms (GCM) 10K type strain sequencing project: providing services to taxonomists for standard genome sequencing and annotation.</title>
        <authorList>
            <consortium name="The Broad Institute Genomics Platform"/>
            <consortium name="The Broad Institute Genome Sequencing Center for Infectious Disease"/>
            <person name="Wu L."/>
            <person name="Ma J."/>
        </authorList>
    </citation>
    <scope>NUCLEOTIDE SEQUENCE [LARGE SCALE GENOMIC DNA]</scope>
    <source>
        <strain evidence="8">CCUG 59189</strain>
    </source>
</reference>
<dbReference type="NCBIfam" id="NF038402">
    <property type="entry name" value="TroA_like"/>
    <property type="match status" value="1"/>
</dbReference>
<comment type="similarity">
    <text evidence="1">Belongs to the bacterial solute-binding protein 8 family.</text>
</comment>
<feature type="signal peptide" evidence="5">
    <location>
        <begin position="1"/>
        <end position="21"/>
    </location>
</feature>
<comment type="caution">
    <text evidence="7">The sequence shown here is derived from an EMBL/GenBank/DDBJ whole genome shotgun (WGS) entry which is preliminary data.</text>
</comment>
<evidence type="ECO:0000259" key="6">
    <source>
        <dbReference type="PROSITE" id="PS50983"/>
    </source>
</evidence>
<gene>
    <name evidence="7" type="ORF">ACFQ3W_22315</name>
</gene>
<dbReference type="InterPro" id="IPR050902">
    <property type="entry name" value="ABC_Transporter_SBP"/>
</dbReference>
<dbReference type="InterPro" id="IPR054828">
    <property type="entry name" value="Vit_B12_bind_prot"/>
</dbReference>
<evidence type="ECO:0000313" key="7">
    <source>
        <dbReference type="EMBL" id="MFD1179017.1"/>
    </source>
</evidence>
<dbReference type="EMBL" id="JBHTLM010000023">
    <property type="protein sequence ID" value="MFD1179017.1"/>
    <property type="molecule type" value="Genomic_DNA"/>
</dbReference>
<protein>
    <submittedName>
        <fullName evidence="7">ABC transporter substrate-binding protein</fullName>
    </submittedName>
</protein>
<keyword evidence="2 5" id="KW-0732">Signal</keyword>
<dbReference type="Pfam" id="PF01497">
    <property type="entry name" value="Peripla_BP_2"/>
    <property type="match status" value="1"/>
</dbReference>